<dbReference type="GO" id="GO:0005829">
    <property type="term" value="C:cytosol"/>
    <property type="evidence" value="ECO:0007669"/>
    <property type="project" value="TreeGrafter"/>
</dbReference>
<dbReference type="GO" id="GO:0008479">
    <property type="term" value="F:tRNA-guanosine(34) queuine transglycosylase activity"/>
    <property type="evidence" value="ECO:0007669"/>
    <property type="project" value="InterPro"/>
</dbReference>
<evidence type="ECO:0000256" key="1">
    <source>
        <dbReference type="ARBA" id="ARBA00022676"/>
    </source>
</evidence>
<keyword evidence="1" id="KW-0328">Glycosyltransferase</keyword>
<evidence type="ECO:0000256" key="3">
    <source>
        <dbReference type="ARBA" id="ARBA00022694"/>
    </source>
</evidence>
<feature type="non-terminal residue" evidence="5">
    <location>
        <position position="293"/>
    </location>
</feature>
<protein>
    <recommendedName>
        <fullName evidence="4">tRNA-guanine(15) transglycosylase-like domain-containing protein</fullName>
    </recommendedName>
</protein>
<dbReference type="Gene3D" id="3.20.20.105">
    <property type="entry name" value="Queuine tRNA-ribosyltransferase-like"/>
    <property type="match status" value="1"/>
</dbReference>
<feature type="domain" description="tRNA-guanine(15) transglycosylase-like" evidence="4">
    <location>
        <begin position="20"/>
        <end position="292"/>
    </location>
</feature>
<proteinExistence type="predicted"/>
<evidence type="ECO:0000313" key="5">
    <source>
        <dbReference type="EMBL" id="SVD01802.1"/>
    </source>
</evidence>
<keyword evidence="2" id="KW-0808">Transferase</keyword>
<dbReference type="NCBIfam" id="TIGR00430">
    <property type="entry name" value="Q_tRNA_tgt"/>
    <property type="match status" value="1"/>
</dbReference>
<accession>A0A382RWW8</accession>
<dbReference type="EMBL" id="UINC01124567">
    <property type="protein sequence ID" value="SVD01802.1"/>
    <property type="molecule type" value="Genomic_DNA"/>
</dbReference>
<gene>
    <name evidence="5" type="ORF">METZ01_LOCUS354656</name>
</gene>
<reference evidence="5" key="1">
    <citation type="submission" date="2018-05" db="EMBL/GenBank/DDBJ databases">
        <authorList>
            <person name="Lanie J.A."/>
            <person name="Ng W.-L."/>
            <person name="Kazmierczak K.M."/>
            <person name="Andrzejewski T.M."/>
            <person name="Davidsen T.M."/>
            <person name="Wayne K.J."/>
            <person name="Tettelin H."/>
            <person name="Glass J.I."/>
            <person name="Rusch D."/>
            <person name="Podicherti R."/>
            <person name="Tsui H.-C.T."/>
            <person name="Winkler M.E."/>
        </authorList>
    </citation>
    <scope>NUCLEOTIDE SEQUENCE</scope>
</reference>
<dbReference type="PANTHER" id="PTHR46499">
    <property type="entry name" value="QUEUINE TRNA-RIBOSYLTRANSFERASE"/>
    <property type="match status" value="1"/>
</dbReference>
<dbReference type="InterPro" id="IPR036511">
    <property type="entry name" value="TGT-like_sf"/>
</dbReference>
<dbReference type="InterPro" id="IPR050076">
    <property type="entry name" value="ArchSynthase1/Queuine_TRR"/>
</dbReference>
<dbReference type="PANTHER" id="PTHR46499:SF1">
    <property type="entry name" value="QUEUINE TRNA-RIBOSYLTRANSFERASE"/>
    <property type="match status" value="1"/>
</dbReference>
<dbReference type="AlphaFoldDB" id="A0A382RWW8"/>
<evidence type="ECO:0000256" key="2">
    <source>
        <dbReference type="ARBA" id="ARBA00022679"/>
    </source>
</evidence>
<sequence length="293" mass="32439">MTPADDTAPFQFDLIAEDPTGARAGVLHTPHGPIQTPVFMPVGTQATVKTLTQQDLLDLDARIILGNAYHLYLRPGHERIAGLGGLHGFMGWPRAILTDSGGFQVFSLEELRKITEEGVHFRSHLDGSKHLFTPESVMEVETALGADIIMAFDECTPYPATEDYARQSMERTQRWMDRCWSQHQTLATHRANAGRPPQALFGIVQGSVYSELRKLSARQLTEFDLPGYALGGLGVGEPRDEMLGMVDVSLPHLPRLKPRYVMGVGLPQDLVDCVERGVDMFDCVMPTRNARNS</sequence>
<dbReference type="InterPro" id="IPR002616">
    <property type="entry name" value="tRNA_ribo_trans-like"/>
</dbReference>
<dbReference type="Pfam" id="PF01702">
    <property type="entry name" value="TGT"/>
    <property type="match status" value="1"/>
</dbReference>
<dbReference type="GO" id="GO:0008616">
    <property type="term" value="P:tRNA queuosine(34) biosynthetic process"/>
    <property type="evidence" value="ECO:0007669"/>
    <property type="project" value="TreeGrafter"/>
</dbReference>
<dbReference type="NCBIfam" id="TIGR00449">
    <property type="entry name" value="tgt_general"/>
    <property type="match status" value="1"/>
</dbReference>
<organism evidence="5">
    <name type="scientific">marine metagenome</name>
    <dbReference type="NCBI Taxonomy" id="408172"/>
    <lineage>
        <taxon>unclassified sequences</taxon>
        <taxon>metagenomes</taxon>
        <taxon>ecological metagenomes</taxon>
    </lineage>
</organism>
<name>A0A382RWW8_9ZZZZ</name>
<keyword evidence="3" id="KW-0819">tRNA processing</keyword>
<dbReference type="SUPFAM" id="SSF51713">
    <property type="entry name" value="tRNA-guanine transglycosylase"/>
    <property type="match status" value="1"/>
</dbReference>
<evidence type="ECO:0000259" key="4">
    <source>
        <dbReference type="Pfam" id="PF01702"/>
    </source>
</evidence>
<dbReference type="InterPro" id="IPR004803">
    <property type="entry name" value="TGT"/>
</dbReference>